<evidence type="ECO:0000313" key="16">
    <source>
        <dbReference type="Proteomes" id="UP000199068"/>
    </source>
</evidence>
<keyword evidence="9" id="KW-0418">Kinase</keyword>
<evidence type="ECO:0000256" key="4">
    <source>
        <dbReference type="ARBA" id="ARBA00022475"/>
    </source>
</evidence>
<comment type="subcellular location">
    <subcellularLocation>
        <location evidence="2">Cell membrane</location>
        <topology evidence="2">Multi-pass membrane protein</topology>
    </subcellularLocation>
</comment>
<evidence type="ECO:0000256" key="6">
    <source>
        <dbReference type="ARBA" id="ARBA00022679"/>
    </source>
</evidence>
<proteinExistence type="predicted"/>
<evidence type="ECO:0000256" key="9">
    <source>
        <dbReference type="ARBA" id="ARBA00022777"/>
    </source>
</evidence>
<keyword evidence="16" id="KW-1185">Reference proteome</keyword>
<evidence type="ECO:0000259" key="14">
    <source>
        <dbReference type="PROSITE" id="PS50109"/>
    </source>
</evidence>
<keyword evidence="13" id="KW-0472">Membrane</keyword>
<dbReference type="SMART" id="SM00387">
    <property type="entry name" value="HATPase_c"/>
    <property type="match status" value="1"/>
</dbReference>
<dbReference type="InterPro" id="IPR003661">
    <property type="entry name" value="HisK_dim/P_dom"/>
</dbReference>
<feature type="domain" description="Histidine kinase" evidence="14">
    <location>
        <begin position="89"/>
        <end position="301"/>
    </location>
</feature>
<dbReference type="Proteomes" id="UP000199068">
    <property type="component" value="Unassembled WGS sequence"/>
</dbReference>
<dbReference type="SMART" id="SM00388">
    <property type="entry name" value="HisKA"/>
    <property type="match status" value="1"/>
</dbReference>
<dbReference type="InterPro" id="IPR005467">
    <property type="entry name" value="His_kinase_dom"/>
</dbReference>
<dbReference type="PANTHER" id="PTHR45528">
    <property type="entry name" value="SENSOR HISTIDINE KINASE CPXA"/>
    <property type="match status" value="1"/>
</dbReference>
<dbReference type="Pfam" id="PF02518">
    <property type="entry name" value="HATPase_c"/>
    <property type="match status" value="1"/>
</dbReference>
<dbReference type="PANTHER" id="PTHR45528:SF1">
    <property type="entry name" value="SENSOR HISTIDINE KINASE CPXA"/>
    <property type="match status" value="1"/>
</dbReference>
<name>A0A1G9J5Y1_9FIRM</name>
<evidence type="ECO:0000256" key="13">
    <source>
        <dbReference type="ARBA" id="ARBA00023136"/>
    </source>
</evidence>
<accession>A0A1G9J5Y1</accession>
<dbReference type="Pfam" id="PF00512">
    <property type="entry name" value="HisKA"/>
    <property type="match status" value="1"/>
</dbReference>
<dbReference type="InterPro" id="IPR008358">
    <property type="entry name" value="Sig_transdc_His_kin/Pase_MprB"/>
</dbReference>
<evidence type="ECO:0000256" key="3">
    <source>
        <dbReference type="ARBA" id="ARBA00012438"/>
    </source>
</evidence>
<evidence type="ECO:0000313" key="15">
    <source>
        <dbReference type="EMBL" id="SDL32947.1"/>
    </source>
</evidence>
<gene>
    <name evidence="15" type="ORF">SAMN04515677_101522</name>
</gene>
<dbReference type="AlphaFoldDB" id="A0A1G9J5Y1"/>
<dbReference type="EMBL" id="FNGW01000001">
    <property type="protein sequence ID" value="SDL32947.1"/>
    <property type="molecule type" value="Genomic_DNA"/>
</dbReference>
<dbReference type="InterPro" id="IPR050398">
    <property type="entry name" value="HssS/ArlS-like"/>
</dbReference>
<comment type="catalytic activity">
    <reaction evidence="1">
        <text>ATP + protein L-histidine = ADP + protein N-phospho-L-histidine.</text>
        <dbReference type="EC" id="2.7.13.3"/>
    </reaction>
</comment>
<evidence type="ECO:0000256" key="12">
    <source>
        <dbReference type="ARBA" id="ARBA00023012"/>
    </source>
</evidence>
<keyword evidence="6" id="KW-0808">Transferase</keyword>
<keyword evidence="5" id="KW-0597">Phosphoprotein</keyword>
<dbReference type="EC" id="2.7.13.3" evidence="3"/>
<sequence length="302" mass="35690">MEWILIILLIPSVYFSARFFLLSKNINDTTKNLNEICANIESNRKLLFKHPDKNFERLLSEINKYLEKAQLEKIKFIRREEEIKREIENISHDLRTPLTSIRGYLELVNDENASEEEKKEYISVVERRAKGLQNLIQVFYDLSRLENKEYNLDLEMIDINMVLREQVLVYYNDFEAKGINVDISLEQKPIYLKLDKNAIERVFANLIQNAIKYGKSRFKICLEIIGKEVNLVFVNDTDDLQKEDGKFLFDRFYMKNSSRNNQSSGLGLTITKFLVELMDGEIELSINEGWVEFKIKFKTEDI</sequence>
<dbReference type="RefSeq" id="WP_092722550.1">
    <property type="nucleotide sequence ID" value="NZ_FNGW01000001.1"/>
</dbReference>
<dbReference type="SUPFAM" id="SSF55874">
    <property type="entry name" value="ATPase domain of HSP90 chaperone/DNA topoisomerase II/histidine kinase"/>
    <property type="match status" value="1"/>
</dbReference>
<evidence type="ECO:0000256" key="2">
    <source>
        <dbReference type="ARBA" id="ARBA00004651"/>
    </source>
</evidence>
<evidence type="ECO:0000256" key="10">
    <source>
        <dbReference type="ARBA" id="ARBA00022840"/>
    </source>
</evidence>
<dbReference type="InterPro" id="IPR036097">
    <property type="entry name" value="HisK_dim/P_sf"/>
</dbReference>
<dbReference type="InterPro" id="IPR036890">
    <property type="entry name" value="HATPase_C_sf"/>
</dbReference>
<evidence type="ECO:0000256" key="5">
    <source>
        <dbReference type="ARBA" id="ARBA00022553"/>
    </source>
</evidence>
<reference evidence="15 16" key="1">
    <citation type="submission" date="2016-10" db="EMBL/GenBank/DDBJ databases">
        <authorList>
            <person name="de Groot N.N."/>
        </authorList>
    </citation>
    <scope>NUCLEOTIDE SEQUENCE [LARGE SCALE GENOMIC DNA]</scope>
    <source>
        <strain evidence="15 16">DSM 797</strain>
    </source>
</reference>
<dbReference type="InterPro" id="IPR003594">
    <property type="entry name" value="HATPase_dom"/>
</dbReference>
<keyword evidence="7" id="KW-0812">Transmembrane</keyword>
<keyword evidence="11" id="KW-1133">Transmembrane helix</keyword>
<keyword evidence="8" id="KW-0547">Nucleotide-binding</keyword>
<dbReference type="PROSITE" id="PS50109">
    <property type="entry name" value="HIS_KIN"/>
    <property type="match status" value="1"/>
</dbReference>
<dbReference type="GO" id="GO:0005524">
    <property type="term" value="F:ATP binding"/>
    <property type="evidence" value="ECO:0007669"/>
    <property type="project" value="UniProtKB-KW"/>
</dbReference>
<evidence type="ECO:0000256" key="7">
    <source>
        <dbReference type="ARBA" id="ARBA00022692"/>
    </source>
</evidence>
<protein>
    <recommendedName>
        <fullName evidence="3">histidine kinase</fullName>
        <ecNumber evidence="3">2.7.13.3</ecNumber>
    </recommendedName>
</protein>
<dbReference type="GO" id="GO:0000155">
    <property type="term" value="F:phosphorelay sensor kinase activity"/>
    <property type="evidence" value="ECO:0007669"/>
    <property type="project" value="InterPro"/>
</dbReference>
<dbReference type="Gene3D" id="1.10.287.130">
    <property type="match status" value="1"/>
</dbReference>
<dbReference type="SUPFAM" id="SSF47384">
    <property type="entry name" value="Homodimeric domain of signal transducing histidine kinase"/>
    <property type="match status" value="1"/>
</dbReference>
<keyword evidence="4" id="KW-1003">Cell membrane</keyword>
<dbReference type="Gene3D" id="3.30.565.10">
    <property type="entry name" value="Histidine kinase-like ATPase, C-terminal domain"/>
    <property type="match status" value="1"/>
</dbReference>
<keyword evidence="10" id="KW-0067">ATP-binding</keyword>
<evidence type="ECO:0000256" key="11">
    <source>
        <dbReference type="ARBA" id="ARBA00022989"/>
    </source>
</evidence>
<organism evidence="15 16">
    <name type="scientific">Romboutsia lituseburensis DSM 797</name>
    <dbReference type="NCBI Taxonomy" id="1121325"/>
    <lineage>
        <taxon>Bacteria</taxon>
        <taxon>Bacillati</taxon>
        <taxon>Bacillota</taxon>
        <taxon>Clostridia</taxon>
        <taxon>Peptostreptococcales</taxon>
        <taxon>Peptostreptococcaceae</taxon>
        <taxon>Romboutsia</taxon>
    </lineage>
</organism>
<evidence type="ECO:0000256" key="1">
    <source>
        <dbReference type="ARBA" id="ARBA00000085"/>
    </source>
</evidence>
<evidence type="ECO:0000256" key="8">
    <source>
        <dbReference type="ARBA" id="ARBA00022741"/>
    </source>
</evidence>
<dbReference type="CDD" id="cd00082">
    <property type="entry name" value="HisKA"/>
    <property type="match status" value="1"/>
</dbReference>
<keyword evidence="12" id="KW-0902">Two-component regulatory system</keyword>
<dbReference type="STRING" id="1121325.SAMN04515677_101522"/>
<dbReference type="PRINTS" id="PR01780">
    <property type="entry name" value="LANTIREGPROT"/>
</dbReference>
<dbReference type="GO" id="GO:0005886">
    <property type="term" value="C:plasma membrane"/>
    <property type="evidence" value="ECO:0007669"/>
    <property type="project" value="UniProtKB-SubCell"/>
</dbReference>